<evidence type="ECO:0000313" key="2">
    <source>
        <dbReference type="EMBL" id="GAG24693.1"/>
    </source>
</evidence>
<name>X0WJL2_9ZZZZ</name>
<reference evidence="2" key="1">
    <citation type="journal article" date="2014" name="Front. Microbiol.">
        <title>High frequency of phylogenetically diverse reductive dehalogenase-homologous genes in deep subseafloor sedimentary metagenomes.</title>
        <authorList>
            <person name="Kawai M."/>
            <person name="Futagami T."/>
            <person name="Toyoda A."/>
            <person name="Takaki Y."/>
            <person name="Nishi S."/>
            <person name="Hori S."/>
            <person name="Arai W."/>
            <person name="Tsubouchi T."/>
            <person name="Morono Y."/>
            <person name="Uchiyama I."/>
            <person name="Ito T."/>
            <person name="Fujiyama A."/>
            <person name="Inagaki F."/>
            <person name="Takami H."/>
        </authorList>
    </citation>
    <scope>NUCLEOTIDE SEQUENCE</scope>
    <source>
        <strain evidence="2">Expedition CK06-06</strain>
    </source>
</reference>
<proteinExistence type="predicted"/>
<comment type="caution">
    <text evidence="2">The sequence shown here is derived from an EMBL/GenBank/DDBJ whole genome shotgun (WGS) entry which is preliminary data.</text>
</comment>
<dbReference type="GO" id="GO:0003677">
    <property type="term" value="F:DNA binding"/>
    <property type="evidence" value="ECO:0007669"/>
    <property type="project" value="InterPro"/>
</dbReference>
<accession>X0WJL2</accession>
<gene>
    <name evidence="2" type="ORF">S01H1_47839</name>
</gene>
<protein>
    <recommendedName>
        <fullName evidence="1">RNA polymerase Rpb2 domain-containing protein</fullName>
    </recommendedName>
</protein>
<dbReference type="EMBL" id="BARS01030685">
    <property type="protein sequence ID" value="GAG24693.1"/>
    <property type="molecule type" value="Genomic_DNA"/>
</dbReference>
<dbReference type="InterPro" id="IPR007642">
    <property type="entry name" value="RNA_pol_Rpb2_2"/>
</dbReference>
<feature type="non-terminal residue" evidence="2">
    <location>
        <position position="1"/>
    </location>
</feature>
<dbReference type="Gene3D" id="3.90.1110.10">
    <property type="entry name" value="RNA polymerase Rpb2, domain 2"/>
    <property type="match status" value="1"/>
</dbReference>
<feature type="non-terminal residue" evidence="2">
    <location>
        <position position="262"/>
    </location>
</feature>
<dbReference type="AlphaFoldDB" id="X0WJL2"/>
<dbReference type="GO" id="GO:0003899">
    <property type="term" value="F:DNA-directed RNA polymerase activity"/>
    <property type="evidence" value="ECO:0007669"/>
    <property type="project" value="InterPro"/>
</dbReference>
<feature type="domain" description="RNA polymerase Rpb2" evidence="1">
    <location>
        <begin position="88"/>
        <end position="197"/>
    </location>
</feature>
<dbReference type="InterPro" id="IPR037034">
    <property type="entry name" value="RNA_pol_Rpb2_2_sf"/>
</dbReference>
<evidence type="ECO:0000259" key="1">
    <source>
        <dbReference type="Pfam" id="PF04561"/>
    </source>
</evidence>
<dbReference type="GO" id="GO:0006351">
    <property type="term" value="P:DNA-templated transcription"/>
    <property type="evidence" value="ECO:0007669"/>
    <property type="project" value="InterPro"/>
</dbReference>
<sequence length="262" mass="30186">ENVVDPKSKKALIQSKGKISNEQYRKLKERKIKKIALLGKEFKGAFLLSSINDLVKAKEEISEDQLEELKSLKEPFEIFFPEKDKFDDIIVNTLKKDSNKDTNQALAEIYRKLRPGEPHTMESAHNLFTNLFFNDKRYNFSRIGRLKMNIKLSMDRSLEEKTLSPLDFVEVIKYLLRLRSGEGSLDDIDHLGNRRVRSVGELVENAFRIGLTRMERTIKEKMTVAADLPSAMPQDLINSKPVIAALKEFYGSSQLSQFMDQI</sequence>
<organism evidence="2">
    <name type="scientific">marine sediment metagenome</name>
    <dbReference type="NCBI Taxonomy" id="412755"/>
    <lineage>
        <taxon>unclassified sequences</taxon>
        <taxon>metagenomes</taxon>
        <taxon>ecological metagenomes</taxon>
    </lineage>
</organism>
<dbReference type="Gene3D" id="3.90.1100.10">
    <property type="match status" value="1"/>
</dbReference>
<dbReference type="Pfam" id="PF04561">
    <property type="entry name" value="RNA_pol_Rpb2_2"/>
    <property type="match status" value="1"/>
</dbReference>
<dbReference type="SUPFAM" id="SSF64484">
    <property type="entry name" value="beta and beta-prime subunits of DNA dependent RNA-polymerase"/>
    <property type="match status" value="1"/>
</dbReference>